<accession>A0A931E580</accession>
<name>A0A931E580_9BACT</name>
<feature type="domain" description="YdhG-like" evidence="1">
    <location>
        <begin position="17"/>
        <end position="110"/>
    </location>
</feature>
<evidence type="ECO:0000313" key="3">
    <source>
        <dbReference type="Proteomes" id="UP000628448"/>
    </source>
</evidence>
<dbReference type="Pfam" id="PF08818">
    <property type="entry name" value="DUF1801"/>
    <property type="match status" value="1"/>
</dbReference>
<gene>
    <name evidence="2" type="ORF">I5907_13660</name>
</gene>
<dbReference type="Gene3D" id="3.90.1150.200">
    <property type="match status" value="1"/>
</dbReference>
<dbReference type="Proteomes" id="UP000628448">
    <property type="component" value="Unassembled WGS sequence"/>
</dbReference>
<reference evidence="2" key="1">
    <citation type="submission" date="2020-11" db="EMBL/GenBank/DDBJ databases">
        <title>Bacterial whole genome sequence for Panacibacter sp. DH6.</title>
        <authorList>
            <person name="Le V."/>
            <person name="Ko S."/>
            <person name="Ahn C.-Y."/>
            <person name="Oh H.-M."/>
        </authorList>
    </citation>
    <scope>NUCLEOTIDE SEQUENCE</scope>
    <source>
        <strain evidence="2">DH6</strain>
    </source>
</reference>
<sequence length="115" mass="13521">MLRTIDQYFLQQAEPNKSCLLFLRAHIQALDVHIKEVWKYGMPCYCYNNKMCCYLWVHKKLMQPYIGIVEGNKINHPLLISEKRARMKILLVDPEKDIPLKLINGILNDAFALCQ</sequence>
<comment type="caution">
    <text evidence="2">The sequence shown here is derived from an EMBL/GenBank/DDBJ whole genome shotgun (WGS) entry which is preliminary data.</text>
</comment>
<keyword evidence="3" id="KW-1185">Reference proteome</keyword>
<dbReference type="AlphaFoldDB" id="A0A931E580"/>
<dbReference type="InterPro" id="IPR014922">
    <property type="entry name" value="YdhG-like"/>
</dbReference>
<protein>
    <submittedName>
        <fullName evidence="2">DUF1801 domain-containing protein</fullName>
    </submittedName>
</protein>
<proteinExistence type="predicted"/>
<dbReference type="EMBL" id="JADWYR010000002">
    <property type="protein sequence ID" value="MBG9377283.1"/>
    <property type="molecule type" value="Genomic_DNA"/>
</dbReference>
<evidence type="ECO:0000259" key="1">
    <source>
        <dbReference type="Pfam" id="PF08818"/>
    </source>
</evidence>
<organism evidence="2 3">
    <name type="scientific">Panacibacter microcysteis</name>
    <dbReference type="NCBI Taxonomy" id="2793269"/>
    <lineage>
        <taxon>Bacteria</taxon>
        <taxon>Pseudomonadati</taxon>
        <taxon>Bacteroidota</taxon>
        <taxon>Chitinophagia</taxon>
        <taxon>Chitinophagales</taxon>
        <taxon>Chitinophagaceae</taxon>
        <taxon>Panacibacter</taxon>
    </lineage>
</organism>
<evidence type="ECO:0000313" key="2">
    <source>
        <dbReference type="EMBL" id="MBG9377283.1"/>
    </source>
</evidence>
<dbReference type="SUPFAM" id="SSF159888">
    <property type="entry name" value="YdhG-like"/>
    <property type="match status" value="1"/>
</dbReference>
<dbReference type="RefSeq" id="WP_196991373.1">
    <property type="nucleotide sequence ID" value="NZ_JADWYR010000002.1"/>
</dbReference>